<keyword evidence="2" id="KW-1185">Reference proteome</keyword>
<protein>
    <submittedName>
        <fullName evidence="1">Uncharacterized protein</fullName>
    </submittedName>
</protein>
<evidence type="ECO:0000313" key="1">
    <source>
        <dbReference type="EMBL" id="MCY1083744.1"/>
    </source>
</evidence>
<reference evidence="1 2" key="1">
    <citation type="submission" date="2022-11" db="EMBL/GenBank/DDBJ databases">
        <title>Minimal conservation of predation-associated metabolite biosynthetic gene clusters underscores biosynthetic potential of Myxococcota including descriptions for ten novel species: Archangium lansinium sp. nov., Myxococcus landrumus sp. nov., Nannocystis bai.</title>
        <authorList>
            <person name="Ahearne A."/>
            <person name="Stevens C."/>
            <person name="Phillips K."/>
        </authorList>
    </citation>
    <scope>NUCLEOTIDE SEQUENCE [LARGE SCALE GENOMIC DNA]</scope>
    <source>
        <strain evidence="1 2">MIWBW</strain>
    </source>
</reference>
<proteinExistence type="predicted"/>
<dbReference type="EMBL" id="JAPNKA010000002">
    <property type="protein sequence ID" value="MCY1083744.1"/>
    <property type="molecule type" value="Genomic_DNA"/>
</dbReference>
<evidence type="ECO:0000313" key="2">
    <source>
        <dbReference type="Proteomes" id="UP001207654"/>
    </source>
</evidence>
<comment type="caution">
    <text evidence="1">The sequence shown here is derived from an EMBL/GenBank/DDBJ whole genome shotgun (WGS) entry which is preliminary data.</text>
</comment>
<dbReference type="RefSeq" id="WP_267542624.1">
    <property type="nucleotide sequence ID" value="NZ_JAPNKA010000002.1"/>
</dbReference>
<organism evidence="1 2">
    <name type="scientific">Archangium lansingense</name>
    <dbReference type="NCBI Taxonomy" id="2995310"/>
    <lineage>
        <taxon>Bacteria</taxon>
        <taxon>Pseudomonadati</taxon>
        <taxon>Myxococcota</taxon>
        <taxon>Myxococcia</taxon>
        <taxon>Myxococcales</taxon>
        <taxon>Cystobacterineae</taxon>
        <taxon>Archangiaceae</taxon>
        <taxon>Archangium</taxon>
    </lineage>
</organism>
<accession>A0ABT4APX9</accession>
<dbReference type="Proteomes" id="UP001207654">
    <property type="component" value="Unassembled WGS sequence"/>
</dbReference>
<gene>
    <name evidence="1" type="ORF">OV287_55825</name>
</gene>
<name>A0ABT4APX9_9BACT</name>
<sequence length="293" mass="32182">MTTAPPFPLASTPVRRFFRPEDLHELFTYGFETLNVFDHARAHLPPEEYAARWSALEEQFGDVQSVLREIAFPSHGQVLTSMEPGHYRTSFNYVAHRQREAAFAVELLSAQTFGGFTHEWLVRSAPATLGPAPWEHLLAEAHLALGLEPLTDMAAPSDEEDPELAAAFLIGLMRQALDNLGCLASQPLFAHVRKERPGGELREDLLVFVRRCLAYATTYRSSSSQPARLLSAAGPARLALRQALESWSPSEDLAGTAAASLTPLARSCLEALELHAPNGDWDAFRGRSPAQAA</sequence>